<dbReference type="Gene3D" id="3.40.50.620">
    <property type="entry name" value="HUPs"/>
    <property type="match status" value="1"/>
</dbReference>
<evidence type="ECO:0000259" key="12">
    <source>
        <dbReference type="Pfam" id="PF01406"/>
    </source>
</evidence>
<dbReference type="InterPro" id="IPR009080">
    <property type="entry name" value="tRNAsynth_Ia_anticodon-bd"/>
</dbReference>
<dbReference type="InterPro" id="IPR014729">
    <property type="entry name" value="Rossmann-like_a/b/a_fold"/>
</dbReference>
<keyword evidence="7" id="KW-0067">ATP-binding</keyword>
<dbReference type="GO" id="GO:0046872">
    <property type="term" value="F:metal ion binding"/>
    <property type="evidence" value="ECO:0007669"/>
    <property type="project" value="UniProtKB-KW"/>
</dbReference>
<dbReference type="EMBL" id="HBIN01002197">
    <property type="protein sequence ID" value="CAE0431074.1"/>
    <property type="molecule type" value="Transcribed_RNA"/>
</dbReference>
<dbReference type="InterPro" id="IPR024909">
    <property type="entry name" value="Cys-tRNA/MSH_ligase"/>
</dbReference>
<keyword evidence="3" id="KW-0436">Ligase</keyword>
<evidence type="ECO:0000256" key="8">
    <source>
        <dbReference type="ARBA" id="ARBA00022917"/>
    </source>
</evidence>
<gene>
    <name evidence="13" type="ORF">ASTO00021_LOCUS1421</name>
</gene>
<dbReference type="GO" id="GO:0006423">
    <property type="term" value="P:cysteinyl-tRNA aminoacylation"/>
    <property type="evidence" value="ECO:0007669"/>
    <property type="project" value="InterPro"/>
</dbReference>
<feature type="region of interest" description="Disordered" evidence="11">
    <location>
        <begin position="243"/>
        <end position="265"/>
    </location>
</feature>
<accession>A0A7S3PD35</accession>
<dbReference type="FunFam" id="3.40.50.620:FF:000186">
    <property type="entry name" value="Putative Cysteinyl-tRNA synthetase"/>
    <property type="match status" value="1"/>
</dbReference>
<comment type="cofactor">
    <cofactor evidence="1">
        <name>Zn(2+)</name>
        <dbReference type="ChEBI" id="CHEBI:29105"/>
    </cofactor>
</comment>
<keyword evidence="9" id="KW-0030">Aminoacyl-tRNA synthetase</keyword>
<keyword evidence="5" id="KW-0547">Nucleotide-binding</keyword>
<dbReference type="GO" id="GO:0005524">
    <property type="term" value="F:ATP binding"/>
    <property type="evidence" value="ECO:0007669"/>
    <property type="project" value="UniProtKB-KW"/>
</dbReference>
<dbReference type="GO" id="GO:0004817">
    <property type="term" value="F:cysteine-tRNA ligase activity"/>
    <property type="evidence" value="ECO:0007669"/>
    <property type="project" value="UniProtKB-EC"/>
</dbReference>
<organism evidence="13">
    <name type="scientific">Aplanochytrium stocchinoi</name>
    <dbReference type="NCBI Taxonomy" id="215587"/>
    <lineage>
        <taxon>Eukaryota</taxon>
        <taxon>Sar</taxon>
        <taxon>Stramenopiles</taxon>
        <taxon>Bigyra</taxon>
        <taxon>Labyrinthulomycetes</taxon>
        <taxon>Thraustochytrida</taxon>
        <taxon>Thraustochytriidae</taxon>
        <taxon>Aplanochytrium</taxon>
    </lineage>
</organism>
<dbReference type="NCBIfam" id="TIGR00435">
    <property type="entry name" value="cysS"/>
    <property type="match status" value="1"/>
</dbReference>
<dbReference type="PANTHER" id="PTHR10890">
    <property type="entry name" value="CYSTEINYL-TRNA SYNTHETASE"/>
    <property type="match status" value="1"/>
</dbReference>
<evidence type="ECO:0000256" key="7">
    <source>
        <dbReference type="ARBA" id="ARBA00022840"/>
    </source>
</evidence>
<dbReference type="InterPro" id="IPR015803">
    <property type="entry name" value="Cys-tRNA-ligase"/>
</dbReference>
<evidence type="ECO:0000256" key="5">
    <source>
        <dbReference type="ARBA" id="ARBA00022741"/>
    </source>
</evidence>
<evidence type="ECO:0000256" key="10">
    <source>
        <dbReference type="ARBA" id="ARBA00031499"/>
    </source>
</evidence>
<name>A0A7S3PD35_9STRA</name>
<keyword evidence="8" id="KW-0648">Protein biosynthesis</keyword>
<dbReference type="SUPFAM" id="SSF47323">
    <property type="entry name" value="Anticodon-binding domain of a subclass of class I aminoacyl-tRNA synthetases"/>
    <property type="match status" value="1"/>
</dbReference>
<protein>
    <recommendedName>
        <fullName evidence="2">cysteine--tRNA ligase</fullName>
        <ecNumber evidence="2">6.1.1.16</ecNumber>
    </recommendedName>
    <alternativeName>
        <fullName evidence="10">Cysteinyl-tRNA synthetase</fullName>
    </alternativeName>
</protein>
<evidence type="ECO:0000256" key="11">
    <source>
        <dbReference type="SAM" id="MobiDB-lite"/>
    </source>
</evidence>
<dbReference type="InterPro" id="IPR032678">
    <property type="entry name" value="tRNA-synt_1_cat_dom"/>
</dbReference>
<feature type="region of interest" description="Disordered" evidence="11">
    <location>
        <begin position="77"/>
        <end position="101"/>
    </location>
</feature>
<evidence type="ECO:0000256" key="1">
    <source>
        <dbReference type="ARBA" id="ARBA00001947"/>
    </source>
</evidence>
<evidence type="ECO:0000256" key="6">
    <source>
        <dbReference type="ARBA" id="ARBA00022833"/>
    </source>
</evidence>
<evidence type="ECO:0000313" key="13">
    <source>
        <dbReference type="EMBL" id="CAE0431074.1"/>
    </source>
</evidence>
<dbReference type="Pfam" id="PF01406">
    <property type="entry name" value="tRNA-synt_1e"/>
    <property type="match status" value="1"/>
</dbReference>
<reference evidence="13" key="1">
    <citation type="submission" date="2021-01" db="EMBL/GenBank/DDBJ databases">
        <authorList>
            <person name="Corre E."/>
            <person name="Pelletier E."/>
            <person name="Niang G."/>
            <person name="Scheremetjew M."/>
            <person name="Finn R."/>
            <person name="Kale V."/>
            <person name="Holt S."/>
            <person name="Cochrane G."/>
            <person name="Meng A."/>
            <person name="Brown T."/>
            <person name="Cohen L."/>
        </authorList>
    </citation>
    <scope>NUCLEOTIDE SEQUENCE</scope>
    <source>
        <strain evidence="13">GSBS06</strain>
    </source>
</reference>
<keyword evidence="6" id="KW-0862">Zinc</keyword>
<evidence type="ECO:0000256" key="3">
    <source>
        <dbReference type="ARBA" id="ARBA00022598"/>
    </source>
</evidence>
<dbReference type="EC" id="6.1.1.16" evidence="2"/>
<evidence type="ECO:0000256" key="2">
    <source>
        <dbReference type="ARBA" id="ARBA00012832"/>
    </source>
</evidence>
<proteinExistence type="predicted"/>
<keyword evidence="4" id="KW-0479">Metal-binding</keyword>
<evidence type="ECO:0000256" key="9">
    <source>
        <dbReference type="ARBA" id="ARBA00023146"/>
    </source>
</evidence>
<dbReference type="AlphaFoldDB" id="A0A7S3PD35"/>
<evidence type="ECO:0000256" key="4">
    <source>
        <dbReference type="ARBA" id="ARBA00022723"/>
    </source>
</evidence>
<dbReference type="GO" id="GO:0005737">
    <property type="term" value="C:cytoplasm"/>
    <property type="evidence" value="ECO:0007669"/>
    <property type="project" value="TreeGrafter"/>
</dbReference>
<dbReference type="PRINTS" id="PR00983">
    <property type="entry name" value="TRNASYNTHCYS"/>
</dbReference>
<sequence length="717" mass="81760">MGHARCYLSLDILRRIMEDYFNYDVVYQINITDIDDKIILRARQNKLIDDYLNDCAIGIEKVVEDVEKATTRFEEKLEKKEKELEEPLPEDANSRSRQEREDAINQLKLKKENFRNMLLNITAVKAHLEKKNVSEDKCALVTAAREPLAAMLDVEKGHTVTEHAVFDAHTRKYEREYMEDMDALGIRPPDVITRVTEYVPDIIAFIERIIGKGLAYESNGSVYLDIQSFKGKGYNYRKCVPSKGDTSKADIEESEGALAASSTEKKHPNDFALWKNSKPGEPAWESPWGKGRPGWHIECSVVASDILGDNLDMHSGGSDLKFPHHDNELAQSEAALGVKQWVNYFTHAGHLHIKGLKMSKSLKNFVTIRQALEHHSARQLRMMFLLQEWDKPMNFSDQTVEDAKSKEATFKNFFQRVKALMREDYLADPNGVGFRKKEQDHALLELLLQTQDEVHNALLDNFDTRTAVLSMINLVAEANKYLQEVGDKPAVLLIRKIAVYSTQMLKVFGVIQGTDDLGFPLTDGAPGDVETIAKPYLDTFVDFRDKIRNFALSLPKNDPSKTFLLSACDEVRDTSLVEVGVRLEDRVDQSAIWKLDDPAVLKTEVAEKENKIREQKRQKQQKRLEAIEKELSSIKPFLEKLPDEYFSADTYELDDNGIPVKEKNAAEPLAKSKIKSLKKEQAVYKKNYDKVVKKANGDIPEYINALEEELSELTLDQ</sequence>
<dbReference type="PANTHER" id="PTHR10890:SF3">
    <property type="entry name" value="CYSTEINE--TRNA LIGASE, CYTOPLASMIC"/>
    <property type="match status" value="1"/>
</dbReference>
<dbReference type="SUPFAM" id="SSF52374">
    <property type="entry name" value="Nucleotidylyl transferase"/>
    <property type="match status" value="1"/>
</dbReference>
<feature type="domain" description="tRNA synthetases class I catalytic" evidence="12">
    <location>
        <begin position="1"/>
        <end position="404"/>
    </location>
</feature>
<feature type="compositionally biased region" description="Basic and acidic residues" evidence="11">
    <location>
        <begin position="92"/>
        <end position="101"/>
    </location>
</feature>